<evidence type="ECO:0000256" key="10">
    <source>
        <dbReference type="ARBA" id="ARBA00033270"/>
    </source>
</evidence>
<reference evidence="19 20" key="1">
    <citation type="submission" date="2018-07" db="EMBL/GenBank/DDBJ databases">
        <title>Desertimonas flava gen. nov. sp. nov.</title>
        <authorList>
            <person name="Liu S."/>
        </authorList>
    </citation>
    <scope>NUCLEOTIDE SEQUENCE [LARGE SCALE GENOMIC DNA]</scope>
    <source>
        <strain evidence="19 20">16Sb5-5</strain>
    </source>
</reference>
<evidence type="ECO:0000256" key="17">
    <source>
        <dbReference type="SAM" id="MobiDB-lite"/>
    </source>
</evidence>
<dbReference type="GO" id="GO:0032153">
    <property type="term" value="C:cell division site"/>
    <property type="evidence" value="ECO:0007669"/>
    <property type="project" value="TreeGrafter"/>
</dbReference>
<evidence type="ECO:0000256" key="12">
    <source>
        <dbReference type="ARBA" id="ARBA00041185"/>
    </source>
</evidence>
<dbReference type="GO" id="GO:0005886">
    <property type="term" value="C:plasma membrane"/>
    <property type="evidence" value="ECO:0007669"/>
    <property type="project" value="TreeGrafter"/>
</dbReference>
<comment type="catalytic activity">
    <reaction evidence="15">
        <text>[GlcNAc-(1-&gt;4)-Mur2Ac(oyl-L-Ala-gamma-D-Glu-L-Lys-D-Ala-D-Ala)](n)-di-trans,octa-cis-undecaprenyl diphosphate + beta-D-GlcNAc-(1-&gt;4)-Mur2Ac(oyl-L-Ala-gamma-D-Glu-L-Lys-D-Ala-D-Ala)-di-trans,octa-cis-undecaprenyl diphosphate = [GlcNAc-(1-&gt;4)-Mur2Ac(oyl-L-Ala-gamma-D-Glu-L-Lys-D-Ala-D-Ala)](n+1)-di-trans,octa-cis-undecaprenyl diphosphate + di-trans,octa-cis-undecaprenyl diphosphate + H(+)</text>
        <dbReference type="Rhea" id="RHEA:23708"/>
        <dbReference type="Rhea" id="RHEA-COMP:9602"/>
        <dbReference type="Rhea" id="RHEA-COMP:9603"/>
        <dbReference type="ChEBI" id="CHEBI:15378"/>
        <dbReference type="ChEBI" id="CHEBI:58405"/>
        <dbReference type="ChEBI" id="CHEBI:60033"/>
        <dbReference type="ChEBI" id="CHEBI:78435"/>
        <dbReference type="EC" id="2.4.99.28"/>
    </reaction>
</comment>
<comment type="subcellular location">
    <subcellularLocation>
        <location evidence="1">Membrane</location>
        <topology evidence="1">Multi-pass membrane protein</topology>
    </subcellularLocation>
</comment>
<dbReference type="PANTHER" id="PTHR30474:SF2">
    <property type="entry name" value="PEPTIDOGLYCAN GLYCOSYLTRANSFERASE FTSW-RELATED"/>
    <property type="match status" value="1"/>
</dbReference>
<gene>
    <name evidence="19" type="ORF">DT076_04055</name>
</gene>
<evidence type="ECO:0000256" key="2">
    <source>
        <dbReference type="ARBA" id="ARBA00022676"/>
    </source>
</evidence>
<evidence type="ECO:0000256" key="8">
    <source>
        <dbReference type="ARBA" id="ARBA00023136"/>
    </source>
</evidence>
<evidence type="ECO:0000256" key="7">
    <source>
        <dbReference type="ARBA" id="ARBA00022989"/>
    </source>
</evidence>
<keyword evidence="6" id="KW-0573">Peptidoglycan synthesis</keyword>
<name>A0A367YZE0_9ACTN</name>
<evidence type="ECO:0000256" key="15">
    <source>
        <dbReference type="ARBA" id="ARBA00049902"/>
    </source>
</evidence>
<comment type="caution">
    <text evidence="19">The sequence shown here is derived from an EMBL/GenBank/DDBJ whole genome shotgun (WGS) entry which is preliminary data.</text>
</comment>
<dbReference type="Proteomes" id="UP000252770">
    <property type="component" value="Unassembled WGS sequence"/>
</dbReference>
<feature type="transmembrane region" description="Helical" evidence="18">
    <location>
        <begin position="142"/>
        <end position="159"/>
    </location>
</feature>
<feature type="transmembrane region" description="Helical" evidence="18">
    <location>
        <begin position="204"/>
        <end position="223"/>
    </location>
</feature>
<evidence type="ECO:0000256" key="4">
    <source>
        <dbReference type="ARBA" id="ARBA00022692"/>
    </source>
</evidence>
<comment type="function">
    <text evidence="16">Peptidoglycan polymerase that is essential for cell division.</text>
</comment>
<dbReference type="GO" id="GO:0009252">
    <property type="term" value="P:peptidoglycan biosynthetic process"/>
    <property type="evidence" value="ECO:0007669"/>
    <property type="project" value="UniProtKB-KW"/>
</dbReference>
<dbReference type="Pfam" id="PF01098">
    <property type="entry name" value="FTSW_RODA_SPOVE"/>
    <property type="match status" value="1"/>
</dbReference>
<evidence type="ECO:0000256" key="14">
    <source>
        <dbReference type="ARBA" id="ARBA00044770"/>
    </source>
</evidence>
<feature type="transmembrane region" description="Helical" evidence="18">
    <location>
        <begin position="52"/>
        <end position="71"/>
    </location>
</feature>
<evidence type="ECO:0000256" key="16">
    <source>
        <dbReference type="ARBA" id="ARBA00049966"/>
    </source>
</evidence>
<feature type="transmembrane region" description="Helical" evidence="18">
    <location>
        <begin position="165"/>
        <end position="183"/>
    </location>
</feature>
<sequence length="400" mass="43020">MMVLSASSVVGQVEYDDPYYYVKRQIVFLVAGLGALWFLAYRPPRHLRVLAWVSWFVSVGLLLLLFTPLAVSAGGNTNWVAIPGLDFFNIQPSELAKLSIVLWGADVLDRKEKLLEQPRHLLVPYVPMVGVLVGLTLVGRDLGTAVVMGVIILAVLWMVGTPLRLLALLGLLAAGGAAALVLTSENRVNRFLLFLNPVEDTDGIGMQPTLGVWALASGGWWGVGLGASRQKFGGLVEAHTDFVFAIIGEELGLVGTLTVLTLFLVLGYAGLRIALRSDTTFCRMLAAGITAWFMGQALINLAVVLRLAPVMGVPLPFVSYGGAAMLVNLAALGLLLACAREEPQARRLLKRRSSSPRPRMTAVVPQTSTGRTSPAATPSKPPAATGRDRRRPAPGTRRRR</sequence>
<evidence type="ECO:0000256" key="5">
    <source>
        <dbReference type="ARBA" id="ARBA00022960"/>
    </source>
</evidence>
<evidence type="ECO:0000256" key="9">
    <source>
        <dbReference type="ARBA" id="ARBA00032370"/>
    </source>
</evidence>
<organism evidence="19 20">
    <name type="scientific">Desertihabitans brevis</name>
    <dbReference type="NCBI Taxonomy" id="2268447"/>
    <lineage>
        <taxon>Bacteria</taxon>
        <taxon>Bacillati</taxon>
        <taxon>Actinomycetota</taxon>
        <taxon>Actinomycetes</taxon>
        <taxon>Propionibacteriales</taxon>
        <taxon>Propionibacteriaceae</taxon>
        <taxon>Desertihabitans</taxon>
    </lineage>
</organism>
<evidence type="ECO:0000256" key="1">
    <source>
        <dbReference type="ARBA" id="ARBA00004141"/>
    </source>
</evidence>
<keyword evidence="3" id="KW-0808">Transferase</keyword>
<evidence type="ECO:0000256" key="11">
    <source>
        <dbReference type="ARBA" id="ARBA00038053"/>
    </source>
</evidence>
<feature type="transmembrane region" description="Helical" evidence="18">
    <location>
        <begin position="281"/>
        <end position="305"/>
    </location>
</feature>
<dbReference type="AlphaFoldDB" id="A0A367YZE0"/>
<proteinExistence type="inferred from homology"/>
<dbReference type="InterPro" id="IPR001182">
    <property type="entry name" value="FtsW/RodA"/>
</dbReference>
<feature type="transmembrane region" description="Helical" evidence="18">
    <location>
        <begin position="317"/>
        <end position="339"/>
    </location>
</feature>
<evidence type="ECO:0000256" key="18">
    <source>
        <dbReference type="SAM" id="Phobius"/>
    </source>
</evidence>
<dbReference type="PANTHER" id="PTHR30474">
    <property type="entry name" value="CELL CYCLE PROTEIN"/>
    <property type="match status" value="1"/>
</dbReference>
<evidence type="ECO:0000256" key="3">
    <source>
        <dbReference type="ARBA" id="ARBA00022679"/>
    </source>
</evidence>
<dbReference type="GO" id="GO:0008360">
    <property type="term" value="P:regulation of cell shape"/>
    <property type="evidence" value="ECO:0007669"/>
    <property type="project" value="UniProtKB-KW"/>
</dbReference>
<evidence type="ECO:0000313" key="19">
    <source>
        <dbReference type="EMBL" id="RCK70869.1"/>
    </source>
</evidence>
<comment type="similarity">
    <text evidence="11">Belongs to the SEDS family. FtsW subfamily.</text>
</comment>
<dbReference type="GO" id="GO:0015648">
    <property type="term" value="F:lipid-linked peptidoglycan transporter activity"/>
    <property type="evidence" value="ECO:0007669"/>
    <property type="project" value="TreeGrafter"/>
</dbReference>
<feature type="region of interest" description="Disordered" evidence="17">
    <location>
        <begin position="347"/>
        <end position="400"/>
    </location>
</feature>
<dbReference type="GO" id="GO:0008955">
    <property type="term" value="F:peptidoglycan glycosyltransferase activity"/>
    <property type="evidence" value="ECO:0007669"/>
    <property type="project" value="UniProtKB-EC"/>
</dbReference>
<evidence type="ECO:0000256" key="13">
    <source>
        <dbReference type="ARBA" id="ARBA00041418"/>
    </source>
</evidence>
<keyword evidence="7 18" id="KW-1133">Transmembrane helix</keyword>
<protein>
    <recommendedName>
        <fullName evidence="12">Probable peptidoglycan glycosyltransferase FtsW</fullName>
        <ecNumber evidence="14">2.4.99.28</ecNumber>
    </recommendedName>
    <alternativeName>
        <fullName evidence="13">Cell division protein FtsW</fullName>
    </alternativeName>
    <alternativeName>
        <fullName evidence="10">Cell wall polymerase</fullName>
    </alternativeName>
    <alternativeName>
        <fullName evidence="9">Peptidoglycan polymerase</fullName>
    </alternativeName>
</protein>
<feature type="transmembrane region" description="Helical" evidence="18">
    <location>
        <begin position="20"/>
        <end position="40"/>
    </location>
</feature>
<feature type="transmembrane region" description="Helical" evidence="18">
    <location>
        <begin position="243"/>
        <end position="269"/>
    </location>
</feature>
<dbReference type="EC" id="2.4.99.28" evidence="14"/>
<evidence type="ECO:0000313" key="20">
    <source>
        <dbReference type="Proteomes" id="UP000252770"/>
    </source>
</evidence>
<keyword evidence="5" id="KW-0133">Cell shape</keyword>
<keyword evidence="20" id="KW-1185">Reference proteome</keyword>
<keyword evidence="4 18" id="KW-0812">Transmembrane</keyword>
<dbReference type="GO" id="GO:0051301">
    <property type="term" value="P:cell division"/>
    <property type="evidence" value="ECO:0007669"/>
    <property type="project" value="InterPro"/>
</dbReference>
<dbReference type="EMBL" id="QOUI01000002">
    <property type="protein sequence ID" value="RCK70869.1"/>
    <property type="molecule type" value="Genomic_DNA"/>
</dbReference>
<feature type="transmembrane region" description="Helical" evidence="18">
    <location>
        <begin position="121"/>
        <end position="137"/>
    </location>
</feature>
<keyword evidence="8 18" id="KW-0472">Membrane</keyword>
<evidence type="ECO:0000256" key="6">
    <source>
        <dbReference type="ARBA" id="ARBA00022984"/>
    </source>
</evidence>
<accession>A0A367YZE0</accession>
<feature type="compositionally biased region" description="Basic residues" evidence="17">
    <location>
        <begin position="388"/>
        <end position="400"/>
    </location>
</feature>
<keyword evidence="2" id="KW-0328">Glycosyltransferase</keyword>
<feature type="compositionally biased region" description="Low complexity" evidence="17">
    <location>
        <begin position="372"/>
        <end position="385"/>
    </location>
</feature>